<feature type="signal peptide" evidence="1">
    <location>
        <begin position="1"/>
        <end position="24"/>
    </location>
</feature>
<gene>
    <name evidence="2" type="ORF">OV287_02475</name>
</gene>
<evidence type="ECO:0000313" key="3">
    <source>
        <dbReference type="Proteomes" id="UP001207654"/>
    </source>
</evidence>
<organism evidence="2 3">
    <name type="scientific">Archangium lansingense</name>
    <dbReference type="NCBI Taxonomy" id="2995310"/>
    <lineage>
        <taxon>Bacteria</taxon>
        <taxon>Pseudomonadati</taxon>
        <taxon>Myxococcota</taxon>
        <taxon>Myxococcia</taxon>
        <taxon>Myxococcales</taxon>
        <taxon>Cystobacterineae</taxon>
        <taxon>Archangiaceae</taxon>
        <taxon>Archangium</taxon>
    </lineage>
</organism>
<accession>A0ABT3ZVF9</accession>
<dbReference type="EMBL" id="JAPNKA010000001">
    <property type="protein sequence ID" value="MCY1073336.1"/>
    <property type="molecule type" value="Genomic_DNA"/>
</dbReference>
<protein>
    <recommendedName>
        <fullName evidence="4">Outer membrane lipoprotein-sorting protein</fullName>
    </recommendedName>
</protein>
<keyword evidence="1" id="KW-0732">Signal</keyword>
<evidence type="ECO:0000256" key="1">
    <source>
        <dbReference type="SAM" id="SignalP"/>
    </source>
</evidence>
<sequence length="251" mass="27421">MLRKSLVTSFLALGLTFAPTIAAAGEGAECVQGKLTLQTVVDKHLKAVGGKERLKAVKTLHLTTLVREGDTVTTSTVQRARPNLVRYDMDKNGTKVSKLFDGQQGWVVEGSAAPQRLDKEKSATMAEGAFFEHDALLDPKARGVALKLDGVEEVHGAPAFKLVLTRGTTTEVRFIDQSSFLEVRRTYAGTHEGKAYNKAITFSDYRDVDGIMLSHRTQWEADGKQGEKVIQSARYDAPIDATVFKPATPRS</sequence>
<evidence type="ECO:0008006" key="4">
    <source>
        <dbReference type="Google" id="ProtNLM"/>
    </source>
</evidence>
<reference evidence="2 3" key="1">
    <citation type="submission" date="2022-11" db="EMBL/GenBank/DDBJ databases">
        <title>Minimal conservation of predation-associated metabolite biosynthetic gene clusters underscores biosynthetic potential of Myxococcota including descriptions for ten novel species: Archangium lansinium sp. nov., Myxococcus landrumus sp. nov., Nannocystis bai.</title>
        <authorList>
            <person name="Ahearne A."/>
            <person name="Stevens C."/>
            <person name="Phillips K."/>
        </authorList>
    </citation>
    <scope>NUCLEOTIDE SEQUENCE [LARGE SCALE GENOMIC DNA]</scope>
    <source>
        <strain evidence="2 3">MIWBW</strain>
    </source>
</reference>
<dbReference type="RefSeq" id="WP_267532347.1">
    <property type="nucleotide sequence ID" value="NZ_JAPNKA010000001.1"/>
</dbReference>
<evidence type="ECO:0000313" key="2">
    <source>
        <dbReference type="EMBL" id="MCY1073336.1"/>
    </source>
</evidence>
<comment type="caution">
    <text evidence="2">The sequence shown here is derived from an EMBL/GenBank/DDBJ whole genome shotgun (WGS) entry which is preliminary data.</text>
</comment>
<dbReference type="Proteomes" id="UP001207654">
    <property type="component" value="Unassembled WGS sequence"/>
</dbReference>
<keyword evidence="3" id="KW-1185">Reference proteome</keyword>
<name>A0ABT3ZVF9_9BACT</name>
<feature type="chain" id="PRO_5046468414" description="Outer membrane lipoprotein-sorting protein" evidence="1">
    <location>
        <begin position="25"/>
        <end position="251"/>
    </location>
</feature>
<proteinExistence type="predicted"/>